<proteinExistence type="inferred from homology"/>
<evidence type="ECO:0000256" key="2">
    <source>
        <dbReference type="ARBA" id="ARBA00022649"/>
    </source>
</evidence>
<evidence type="ECO:0000256" key="6">
    <source>
        <dbReference type="ARBA" id="ARBA00049988"/>
    </source>
</evidence>
<evidence type="ECO:0000256" key="4">
    <source>
        <dbReference type="ARBA" id="ARBA00023125"/>
    </source>
</evidence>
<evidence type="ECO:0000256" key="5">
    <source>
        <dbReference type="ARBA" id="ARBA00023163"/>
    </source>
</evidence>
<keyword evidence="1" id="KW-0678">Repressor</keyword>
<dbReference type="SUPFAM" id="SSF47598">
    <property type="entry name" value="Ribbon-helix-helix"/>
    <property type="match status" value="1"/>
</dbReference>
<protein>
    <submittedName>
        <fullName evidence="7">DUF1778 domain-containing protein</fullName>
    </submittedName>
</protein>
<keyword evidence="8" id="KW-1185">Reference proteome</keyword>
<dbReference type="Gene3D" id="1.20.5.780">
    <property type="entry name" value="Single helix bin"/>
    <property type="match status" value="1"/>
</dbReference>
<keyword evidence="3" id="KW-0805">Transcription regulation</keyword>
<keyword evidence="4" id="KW-0238">DNA-binding</keyword>
<accession>A0ABU8QTQ4</accession>
<dbReference type="PANTHER" id="PTHR35401">
    <property type="entry name" value="COPG FAMILY HELIX-TURN-HELIX PROTEIN-RELATED-RELATED"/>
    <property type="match status" value="1"/>
</dbReference>
<evidence type="ECO:0000256" key="1">
    <source>
        <dbReference type="ARBA" id="ARBA00022491"/>
    </source>
</evidence>
<evidence type="ECO:0000256" key="3">
    <source>
        <dbReference type="ARBA" id="ARBA00023015"/>
    </source>
</evidence>
<dbReference type="Pfam" id="PF08681">
    <property type="entry name" value="TacA1"/>
    <property type="match status" value="1"/>
</dbReference>
<dbReference type="EMBL" id="JBBHLC010000030">
    <property type="protein sequence ID" value="MEJ5864047.1"/>
    <property type="molecule type" value="Genomic_DNA"/>
</dbReference>
<dbReference type="InterPro" id="IPR014795">
    <property type="entry name" value="TacA_1-like"/>
</dbReference>
<keyword evidence="2" id="KW-1277">Toxin-antitoxin system</keyword>
<organism evidence="7 8">
    <name type="scientific">Pseudomonas farsensis</name>
    <dbReference type="NCBI Taxonomy" id="2745492"/>
    <lineage>
        <taxon>Bacteria</taxon>
        <taxon>Pseudomonadati</taxon>
        <taxon>Pseudomonadota</taxon>
        <taxon>Gammaproteobacteria</taxon>
        <taxon>Pseudomonadales</taxon>
        <taxon>Pseudomonadaceae</taxon>
        <taxon>Pseudomonas</taxon>
    </lineage>
</organism>
<comment type="similarity">
    <text evidence="6">Belongs to the TacA antitoxin family.</text>
</comment>
<evidence type="ECO:0000313" key="8">
    <source>
        <dbReference type="Proteomes" id="UP001380290"/>
    </source>
</evidence>
<reference evidence="7 8" key="1">
    <citation type="submission" date="2024-02" db="EMBL/GenBank/DDBJ databases">
        <title>Identification of pathogenicity and growth-promoting function of Pseudomonas putida variant.</title>
        <authorList>
            <person name="Sun J."/>
        </authorList>
    </citation>
    <scope>NUCLEOTIDE SEQUENCE [LARGE SCALE GENOMIC DNA]</scope>
    <source>
        <strain evidence="7 8">A03</strain>
    </source>
</reference>
<dbReference type="InterPro" id="IPR010985">
    <property type="entry name" value="Ribbon_hlx_hlx"/>
</dbReference>
<dbReference type="Proteomes" id="UP001380290">
    <property type="component" value="Unassembled WGS sequence"/>
</dbReference>
<comment type="caution">
    <text evidence="7">The sequence shown here is derived from an EMBL/GenBank/DDBJ whole genome shotgun (WGS) entry which is preliminary data.</text>
</comment>
<gene>
    <name evidence="7" type="ORF">V7S98_12495</name>
</gene>
<evidence type="ECO:0000313" key="7">
    <source>
        <dbReference type="EMBL" id="MEJ5864047.1"/>
    </source>
</evidence>
<keyword evidence="5" id="KW-0804">Transcription</keyword>
<sequence>MGDPMSTSAESLNAAKTARLDLKTTEFAKEFIRRAATISGLDMTSFIMASAFKEAEAVMENYNRLALSDKAFSRLHEILGEGDEAVTPPPALVKLMRGKNQRARDRQLRGR</sequence>
<name>A0ABU8QTQ4_9PSED</name>
<dbReference type="PANTHER" id="PTHR35401:SF1">
    <property type="entry name" value="CYTOPLASMIC PROTEIN"/>
    <property type="match status" value="1"/>
</dbReference>